<evidence type="ECO:0000313" key="1">
    <source>
        <dbReference type="EMBL" id="KAF2623159.1"/>
    </source>
</evidence>
<comment type="caution">
    <text evidence="1">The sequence shown here is derived from an EMBL/GenBank/DDBJ whole genome shotgun (WGS) entry which is preliminary data.</text>
</comment>
<protein>
    <submittedName>
        <fullName evidence="1">Uncharacterized protein</fullName>
    </submittedName>
</protein>
<accession>A0ACB6RPT0</accession>
<dbReference type="EMBL" id="MU006739">
    <property type="protein sequence ID" value="KAF2623159.1"/>
    <property type="molecule type" value="Genomic_DNA"/>
</dbReference>
<gene>
    <name evidence="1" type="ORF">BU25DRAFT_183701</name>
</gene>
<sequence length="149" mass="16079">MASYPPEPGLSNVAKDALKKKGKLLSDLLNTLDRLCLGHSHCKGKEHTSVFITTGVHTTTSTRTVTQDASISTVTEYATGWRKETVIKYAPTTITVQVPITVTAYDTATTSRDTEPVHASAAGSPLPPRYRCNPILPNCKPESAEVVRV</sequence>
<name>A0ACB6RPT0_9PLEO</name>
<keyword evidence="2" id="KW-1185">Reference proteome</keyword>
<reference evidence="1" key="1">
    <citation type="journal article" date="2020" name="Stud. Mycol.">
        <title>101 Dothideomycetes genomes: a test case for predicting lifestyles and emergence of pathogens.</title>
        <authorList>
            <person name="Haridas S."/>
            <person name="Albert R."/>
            <person name="Binder M."/>
            <person name="Bloem J."/>
            <person name="Labutti K."/>
            <person name="Salamov A."/>
            <person name="Andreopoulos B."/>
            <person name="Baker S."/>
            <person name="Barry K."/>
            <person name="Bills G."/>
            <person name="Bluhm B."/>
            <person name="Cannon C."/>
            <person name="Castanera R."/>
            <person name="Culley D."/>
            <person name="Daum C."/>
            <person name="Ezra D."/>
            <person name="Gonzalez J."/>
            <person name="Henrissat B."/>
            <person name="Kuo A."/>
            <person name="Liang C."/>
            <person name="Lipzen A."/>
            <person name="Lutzoni F."/>
            <person name="Magnuson J."/>
            <person name="Mondo S."/>
            <person name="Nolan M."/>
            <person name="Ohm R."/>
            <person name="Pangilinan J."/>
            <person name="Park H.-J."/>
            <person name="Ramirez L."/>
            <person name="Alfaro M."/>
            <person name="Sun H."/>
            <person name="Tritt A."/>
            <person name="Yoshinaga Y."/>
            <person name="Zwiers L.-H."/>
            <person name="Turgeon B."/>
            <person name="Goodwin S."/>
            <person name="Spatafora J."/>
            <person name="Crous P."/>
            <person name="Grigoriev I."/>
        </authorList>
    </citation>
    <scope>NUCLEOTIDE SEQUENCE</scope>
    <source>
        <strain evidence="1">CBS 525.71</strain>
    </source>
</reference>
<organism evidence="1 2">
    <name type="scientific">Macroventuria anomochaeta</name>
    <dbReference type="NCBI Taxonomy" id="301207"/>
    <lineage>
        <taxon>Eukaryota</taxon>
        <taxon>Fungi</taxon>
        <taxon>Dikarya</taxon>
        <taxon>Ascomycota</taxon>
        <taxon>Pezizomycotina</taxon>
        <taxon>Dothideomycetes</taxon>
        <taxon>Pleosporomycetidae</taxon>
        <taxon>Pleosporales</taxon>
        <taxon>Pleosporineae</taxon>
        <taxon>Didymellaceae</taxon>
        <taxon>Macroventuria</taxon>
    </lineage>
</organism>
<evidence type="ECO:0000313" key="2">
    <source>
        <dbReference type="Proteomes" id="UP000799754"/>
    </source>
</evidence>
<proteinExistence type="predicted"/>
<dbReference type="Proteomes" id="UP000799754">
    <property type="component" value="Unassembled WGS sequence"/>
</dbReference>